<keyword evidence="3" id="KW-0813">Transport</keyword>
<feature type="compositionally biased region" description="Gly residues" evidence="5">
    <location>
        <begin position="110"/>
        <end position="130"/>
    </location>
</feature>
<evidence type="ECO:0000256" key="4">
    <source>
        <dbReference type="ARBA" id="ARBA00022729"/>
    </source>
</evidence>
<keyword evidence="6" id="KW-1133">Transmembrane helix</keyword>
<comment type="subcellular location">
    <subcellularLocation>
        <location evidence="1">Cell envelope</location>
    </subcellularLocation>
</comment>
<feature type="region of interest" description="Disordered" evidence="5">
    <location>
        <begin position="1"/>
        <end position="58"/>
    </location>
</feature>
<dbReference type="EMBL" id="DYUE01000158">
    <property type="protein sequence ID" value="HJG91432.1"/>
    <property type="molecule type" value="Genomic_DNA"/>
</dbReference>
<feature type="compositionally biased region" description="Low complexity" evidence="5">
    <location>
        <begin position="22"/>
        <end position="33"/>
    </location>
</feature>
<dbReference type="SUPFAM" id="SSF53850">
    <property type="entry name" value="Periplasmic binding protein-like II"/>
    <property type="match status" value="1"/>
</dbReference>
<dbReference type="Proteomes" id="UP000742460">
    <property type="component" value="Unassembled WGS sequence"/>
</dbReference>
<keyword evidence="4" id="KW-0732">Signal</keyword>
<reference evidence="8" key="1">
    <citation type="journal article" date="2021" name="PeerJ">
        <title>Extensive microbial diversity within the chicken gut microbiome revealed by metagenomics and culture.</title>
        <authorList>
            <person name="Gilroy R."/>
            <person name="Ravi A."/>
            <person name="Getino M."/>
            <person name="Pursley I."/>
            <person name="Horton D.L."/>
            <person name="Alikhan N.F."/>
            <person name="Baker D."/>
            <person name="Gharbi K."/>
            <person name="Hall N."/>
            <person name="Watson M."/>
            <person name="Adriaenssens E.M."/>
            <person name="Foster-Nyarko E."/>
            <person name="Jarju S."/>
            <person name="Secka A."/>
            <person name="Antonio M."/>
            <person name="Oren A."/>
            <person name="Chaudhuri R.R."/>
            <person name="La Ragione R."/>
            <person name="Hildebrand F."/>
            <person name="Pallen M.J."/>
        </authorList>
    </citation>
    <scope>NUCLEOTIDE SEQUENCE</scope>
    <source>
        <strain evidence="8">ChiGjej5B5-22894</strain>
    </source>
</reference>
<evidence type="ECO:0000313" key="8">
    <source>
        <dbReference type="EMBL" id="HJG91432.1"/>
    </source>
</evidence>
<dbReference type="GO" id="GO:0015833">
    <property type="term" value="P:peptide transport"/>
    <property type="evidence" value="ECO:0007669"/>
    <property type="project" value="TreeGrafter"/>
</dbReference>
<name>A0A921SXG9_9MICO</name>
<feature type="transmembrane region" description="Helical" evidence="6">
    <location>
        <begin position="76"/>
        <end position="95"/>
    </location>
</feature>
<dbReference type="InterPro" id="IPR000914">
    <property type="entry name" value="SBP_5_dom"/>
</dbReference>
<dbReference type="InterPro" id="IPR039424">
    <property type="entry name" value="SBP_5"/>
</dbReference>
<sequence length="637" mass="68057">MNDDIRPAPQPADAQDSTAQHSTGENSTSENSTAQHADSPQPASPHPASPHAASQRLEEALARVGAEERTLRRRRMIGGSIAALAAVGAVSAWGLTSRDGADATAAGARSGAGAGPGAAGGDGAGSGGAGSPVRGGTLVYLDAEASRSTQPQGAGTWQDSAYLENITDRLIWKDPATGALEPYIAESWDISADGLVYTFTLREGVTYSDGTALDAASVARNLQWQADGDEAKGIQPSTQWPPLEQIDTAERTVTVTLREPCAEFLDVLSGWSSALVADATIDAPLETQQQITGIIGSGPFVVESEKYGEKIVFARREGYDWAPPSTPHQGEALLERVEVHAVTDDTARLGTLRSGQADLIRYLQPADELQLEQDPAFQVLAAQGIGATNHWQLRASIPALQDVRVRQALQAGIDRAALIAELYTPRWEAARSVVTEDAFGFVDLSEQLTHDPDRAAALLAEAGYTERDGEGYLVRDGRRLTLITVIDVYDSTAKPLYQLIQSQLKALGIELTLRDADYSQVSEAYAAPDVATVRSGWPYPAPWSTLRTQWAADGTDSFALDGSDPILDELLAAQATATDSAERAGLLEELQRHVVEQAYVLPLLKDSQIFAASSEVEDVSWSAEARPLFHATWLNRQ</sequence>
<dbReference type="Gene3D" id="3.40.190.10">
    <property type="entry name" value="Periplasmic binding protein-like II"/>
    <property type="match status" value="1"/>
</dbReference>
<dbReference type="PANTHER" id="PTHR30290">
    <property type="entry name" value="PERIPLASMIC BINDING COMPONENT OF ABC TRANSPORTER"/>
    <property type="match status" value="1"/>
</dbReference>
<dbReference type="Pfam" id="PF00496">
    <property type="entry name" value="SBP_bac_5"/>
    <property type="match status" value="1"/>
</dbReference>
<dbReference type="AlphaFoldDB" id="A0A921SXG9"/>
<dbReference type="GO" id="GO:1904680">
    <property type="term" value="F:peptide transmembrane transporter activity"/>
    <property type="evidence" value="ECO:0007669"/>
    <property type="project" value="TreeGrafter"/>
</dbReference>
<dbReference type="Gene3D" id="3.10.105.10">
    <property type="entry name" value="Dipeptide-binding Protein, Domain 3"/>
    <property type="match status" value="1"/>
</dbReference>
<gene>
    <name evidence="8" type="ORF">K8V81_06875</name>
</gene>
<accession>A0A921SXG9</accession>
<evidence type="ECO:0000313" key="9">
    <source>
        <dbReference type="Proteomes" id="UP000742460"/>
    </source>
</evidence>
<protein>
    <submittedName>
        <fullName evidence="8">ABC transporter substrate-binding protein</fullName>
    </submittedName>
</protein>
<dbReference type="GO" id="GO:0030313">
    <property type="term" value="C:cell envelope"/>
    <property type="evidence" value="ECO:0007669"/>
    <property type="project" value="UniProtKB-SubCell"/>
</dbReference>
<proteinExistence type="inferred from homology"/>
<dbReference type="PANTHER" id="PTHR30290:SF10">
    <property type="entry name" value="PERIPLASMIC OLIGOPEPTIDE-BINDING PROTEIN-RELATED"/>
    <property type="match status" value="1"/>
</dbReference>
<evidence type="ECO:0000259" key="7">
    <source>
        <dbReference type="Pfam" id="PF00496"/>
    </source>
</evidence>
<feature type="region of interest" description="Disordered" evidence="5">
    <location>
        <begin position="103"/>
        <end position="130"/>
    </location>
</feature>
<evidence type="ECO:0000256" key="5">
    <source>
        <dbReference type="SAM" id="MobiDB-lite"/>
    </source>
</evidence>
<comment type="similarity">
    <text evidence="2">Belongs to the bacterial solute-binding protein 5 family.</text>
</comment>
<feature type="domain" description="Solute-binding protein family 5" evidence="7">
    <location>
        <begin position="180"/>
        <end position="549"/>
    </location>
</feature>
<reference evidence="8" key="2">
    <citation type="submission" date="2021-09" db="EMBL/GenBank/DDBJ databases">
        <authorList>
            <person name="Gilroy R."/>
        </authorList>
    </citation>
    <scope>NUCLEOTIDE SEQUENCE</scope>
    <source>
        <strain evidence="8">ChiGjej5B5-22894</strain>
    </source>
</reference>
<evidence type="ECO:0000256" key="1">
    <source>
        <dbReference type="ARBA" id="ARBA00004196"/>
    </source>
</evidence>
<evidence type="ECO:0000256" key="3">
    <source>
        <dbReference type="ARBA" id="ARBA00022448"/>
    </source>
</evidence>
<comment type="caution">
    <text evidence="8">The sequence shown here is derived from an EMBL/GenBank/DDBJ whole genome shotgun (WGS) entry which is preliminary data.</text>
</comment>
<keyword evidence="6" id="KW-0812">Transmembrane</keyword>
<organism evidence="8 9">
    <name type="scientific">Brachybacterium massiliense</name>
    <dbReference type="NCBI Taxonomy" id="1755098"/>
    <lineage>
        <taxon>Bacteria</taxon>
        <taxon>Bacillati</taxon>
        <taxon>Actinomycetota</taxon>
        <taxon>Actinomycetes</taxon>
        <taxon>Micrococcales</taxon>
        <taxon>Dermabacteraceae</taxon>
        <taxon>Brachybacterium</taxon>
    </lineage>
</organism>
<evidence type="ECO:0000256" key="2">
    <source>
        <dbReference type="ARBA" id="ARBA00005695"/>
    </source>
</evidence>
<keyword evidence="6" id="KW-0472">Membrane</keyword>
<evidence type="ECO:0000256" key="6">
    <source>
        <dbReference type="SAM" id="Phobius"/>
    </source>
</evidence>